<feature type="region of interest" description="Disordered" evidence="1">
    <location>
        <begin position="147"/>
        <end position="184"/>
    </location>
</feature>
<evidence type="ECO:0008006" key="4">
    <source>
        <dbReference type="Google" id="ProtNLM"/>
    </source>
</evidence>
<sequence>MNPIDYCQQQAAPPGSPAYYALRYASLSQRPLFMPLFTLRQEWEDTVTQASDPSIAQAKLAWWAQEIATAASADPGRPPTHPATQALATAPGGWLPRLAPLLIAVIDAHREDVEKARYLDFAALQRHFRESSGRIAGILAYCSDAANGEPDRQHTPTLSNTGRAPRLDTSIMQGPDTSSSSAPALTDADLPEWAIALGAATRLANVITLIGDHARHGRIYLPVDDMQTHQVPASDVLNRRYTPAMLALLLEQANRARDGLLAARAAAPAIPRQRRRHHRVLLAEAAMAQRLLDEVLRDGVQVLHQRIALTPVRNLLASWWGSR</sequence>
<keyword evidence="3" id="KW-1185">Reference proteome</keyword>
<dbReference type="RefSeq" id="WP_046153044.1">
    <property type="nucleotide sequence ID" value="NZ_CADFGU010000002.1"/>
</dbReference>
<name>A0A0F5JZ46_9BURK</name>
<evidence type="ECO:0000256" key="1">
    <source>
        <dbReference type="SAM" id="MobiDB-lite"/>
    </source>
</evidence>
<gene>
    <name evidence="2" type="ORF">WM40_12875</name>
</gene>
<proteinExistence type="predicted"/>
<dbReference type="Gene3D" id="1.10.600.10">
    <property type="entry name" value="Farnesyl Diphosphate Synthase"/>
    <property type="match status" value="1"/>
</dbReference>
<dbReference type="PANTHER" id="PTHR31480">
    <property type="entry name" value="BIFUNCTIONAL LYCOPENE CYCLASE/PHYTOENE SYNTHASE"/>
    <property type="match status" value="1"/>
</dbReference>
<dbReference type="InterPro" id="IPR008949">
    <property type="entry name" value="Isoprenoid_synthase_dom_sf"/>
</dbReference>
<dbReference type="GO" id="GO:0016765">
    <property type="term" value="F:transferase activity, transferring alkyl or aryl (other than methyl) groups"/>
    <property type="evidence" value="ECO:0007669"/>
    <property type="project" value="UniProtKB-ARBA"/>
</dbReference>
<dbReference type="OrthoDB" id="9807580at2"/>
<dbReference type="AlphaFoldDB" id="A0A0F5JZ46"/>
<dbReference type="SUPFAM" id="SSF48576">
    <property type="entry name" value="Terpenoid synthases"/>
    <property type="match status" value="1"/>
</dbReference>
<reference evidence="2 3" key="1">
    <citation type="submission" date="2015-03" db="EMBL/GenBank/DDBJ databases">
        <title>Draft Genome Sequence of Burkholderia andropogonis type strain ICMP2807, isolated from Sorghum bicolor.</title>
        <authorList>
            <person name="Lopes-Santos L."/>
            <person name="Castro D.B."/>
            <person name="Ottoboni L.M."/>
            <person name="Park D."/>
            <person name="Weirc B.S."/>
            <person name="Destefano S.A."/>
        </authorList>
    </citation>
    <scope>NUCLEOTIDE SEQUENCE [LARGE SCALE GENOMIC DNA]</scope>
    <source>
        <strain evidence="2 3">ICMP2807</strain>
    </source>
</reference>
<dbReference type="Proteomes" id="UP000033618">
    <property type="component" value="Unassembled WGS sequence"/>
</dbReference>
<dbReference type="Pfam" id="PF00494">
    <property type="entry name" value="SQS_PSY"/>
    <property type="match status" value="1"/>
</dbReference>
<dbReference type="PATRIC" id="fig|28092.6.peg.3030"/>
<accession>A0A0F5JZ46</accession>
<protein>
    <recommendedName>
        <fullName evidence="4">Phytoene synthase</fullName>
    </recommendedName>
</protein>
<dbReference type="InterPro" id="IPR002060">
    <property type="entry name" value="Squ/phyt_synthse"/>
</dbReference>
<evidence type="ECO:0000313" key="2">
    <source>
        <dbReference type="EMBL" id="KKB63151.1"/>
    </source>
</evidence>
<organism evidence="2 3">
    <name type="scientific">Robbsia andropogonis</name>
    <dbReference type="NCBI Taxonomy" id="28092"/>
    <lineage>
        <taxon>Bacteria</taxon>
        <taxon>Pseudomonadati</taxon>
        <taxon>Pseudomonadota</taxon>
        <taxon>Betaproteobacteria</taxon>
        <taxon>Burkholderiales</taxon>
        <taxon>Burkholderiaceae</taxon>
        <taxon>Robbsia</taxon>
    </lineage>
</organism>
<comment type="caution">
    <text evidence="2">The sequence shown here is derived from an EMBL/GenBank/DDBJ whole genome shotgun (WGS) entry which is preliminary data.</text>
</comment>
<evidence type="ECO:0000313" key="3">
    <source>
        <dbReference type="Proteomes" id="UP000033618"/>
    </source>
</evidence>
<dbReference type="EMBL" id="LAQU01000012">
    <property type="protein sequence ID" value="KKB63151.1"/>
    <property type="molecule type" value="Genomic_DNA"/>
</dbReference>
<dbReference type="STRING" id="28092.WM40_12875"/>
<feature type="compositionally biased region" description="Polar residues" evidence="1">
    <location>
        <begin position="170"/>
        <end position="183"/>
    </location>
</feature>